<comment type="caution">
    <text evidence="1">The sequence shown here is derived from an EMBL/GenBank/DDBJ whole genome shotgun (WGS) entry which is preliminary data.</text>
</comment>
<protein>
    <submittedName>
        <fullName evidence="1">Uncharacterized protein</fullName>
    </submittedName>
</protein>
<dbReference type="InterPro" id="IPR032710">
    <property type="entry name" value="NTF2-like_dom_sf"/>
</dbReference>
<reference evidence="1" key="1">
    <citation type="journal article" date="2020" name="BMC Genomics">
        <title>Correction to: Identification and distribution of gene clusters required for synthesis of sphingolipid metabolism inhibitors in diverse species of the filamentous fungus Fusarium.</title>
        <authorList>
            <person name="Kim H.S."/>
            <person name="Lohmar J.M."/>
            <person name="Busman M."/>
            <person name="Brown D.W."/>
            <person name="Naumann T.A."/>
            <person name="Divon H.H."/>
            <person name="Lysoe E."/>
            <person name="Uhlig S."/>
            <person name="Proctor R.H."/>
        </authorList>
    </citation>
    <scope>NUCLEOTIDE SEQUENCE</scope>
    <source>
        <strain evidence="1">NRRL 45417</strain>
    </source>
</reference>
<gene>
    <name evidence="1" type="ORF">FGADI_10164</name>
</gene>
<evidence type="ECO:0000313" key="1">
    <source>
        <dbReference type="EMBL" id="KAF4947770.1"/>
    </source>
</evidence>
<accession>A0A8H4SY50</accession>
<dbReference type="Proteomes" id="UP000604273">
    <property type="component" value="Unassembled WGS sequence"/>
</dbReference>
<organism evidence="1 2">
    <name type="scientific">Fusarium gaditjirri</name>
    <dbReference type="NCBI Taxonomy" id="282569"/>
    <lineage>
        <taxon>Eukaryota</taxon>
        <taxon>Fungi</taxon>
        <taxon>Dikarya</taxon>
        <taxon>Ascomycota</taxon>
        <taxon>Pezizomycotina</taxon>
        <taxon>Sordariomycetes</taxon>
        <taxon>Hypocreomycetidae</taxon>
        <taxon>Hypocreales</taxon>
        <taxon>Nectriaceae</taxon>
        <taxon>Fusarium</taxon>
        <taxon>Fusarium nisikadoi species complex</taxon>
    </lineage>
</organism>
<dbReference type="EMBL" id="JABFAI010000278">
    <property type="protein sequence ID" value="KAF4947770.1"/>
    <property type="molecule type" value="Genomic_DNA"/>
</dbReference>
<dbReference type="SUPFAM" id="SSF54427">
    <property type="entry name" value="NTF2-like"/>
    <property type="match status" value="1"/>
</dbReference>
<reference evidence="1" key="2">
    <citation type="submission" date="2020-05" db="EMBL/GenBank/DDBJ databases">
        <authorList>
            <person name="Kim H.-S."/>
            <person name="Proctor R.H."/>
            <person name="Brown D.W."/>
        </authorList>
    </citation>
    <scope>NUCLEOTIDE SEQUENCE</scope>
    <source>
        <strain evidence="1">NRRL 45417</strain>
    </source>
</reference>
<proteinExistence type="predicted"/>
<dbReference type="Gene3D" id="3.10.450.50">
    <property type="match status" value="1"/>
</dbReference>
<keyword evidence="2" id="KW-1185">Reference proteome</keyword>
<name>A0A8H4SY50_9HYPO</name>
<dbReference type="OrthoDB" id="2820488at2759"/>
<evidence type="ECO:0000313" key="2">
    <source>
        <dbReference type="Proteomes" id="UP000604273"/>
    </source>
</evidence>
<sequence length="163" mass="18532">MKPSIILTAGIFSLSYARNQPVPFSTSTTTSINSVVTPVPCQRLKHEPCELETQERFNQFAYAFIYEKNLTKAFEYIAADYINHNPFAKNGSAAALDLLGPVWGNATITPIRTRFQGKTGWLNYNVSGFGSETVDRFRWERGCIAEHWDQGEVYPSCRRKREL</sequence>
<dbReference type="AlphaFoldDB" id="A0A8H4SY50"/>